<dbReference type="EMBL" id="JBHUCJ010000017">
    <property type="protein sequence ID" value="MFD3223762.1"/>
    <property type="molecule type" value="Genomic_DNA"/>
</dbReference>
<protein>
    <submittedName>
        <fullName evidence="1">Uncharacterized protein</fullName>
    </submittedName>
</protein>
<dbReference type="AlphaFoldDB" id="A0A0H3FBF4"/>
<dbReference type="KEGG" id="rah:Rahaq_2562"/>
<reference evidence="2 4" key="3">
    <citation type="submission" date="2024-09" db="EMBL/GenBank/DDBJ databases">
        <title>Genomes of Rahnella.</title>
        <authorList>
            <person name="Mnguni F.C."/>
            <person name="Shin G.Y."/>
            <person name="Coutinho T."/>
        </authorList>
    </citation>
    <scope>NUCLEOTIDE SEQUENCE [LARGE SCALE GENOMIC DNA]</scope>
    <source>
        <strain evidence="2 4">20WA0057</strain>
    </source>
</reference>
<accession>A0A0H3FBF4</accession>
<dbReference type="Proteomes" id="UP000007257">
    <property type="component" value="Chromosome"/>
</dbReference>
<dbReference type="RefSeq" id="WP_013575869.1">
    <property type="nucleotide sequence ID" value="NC_015061.1"/>
</dbReference>
<evidence type="ECO:0000313" key="2">
    <source>
        <dbReference type="EMBL" id="MFD3223762.1"/>
    </source>
</evidence>
<evidence type="ECO:0000313" key="4">
    <source>
        <dbReference type="Proteomes" id="UP001598201"/>
    </source>
</evidence>
<reference evidence="1 3" key="2">
    <citation type="journal article" date="2012" name="J. Bacteriol.">
        <title>Complete Genome Sequence of Rahnella sp. Strain Y9602, a Gammaproteobacterium Isolate from Metal- and Radionuclide-Contaminated Soil.</title>
        <authorList>
            <person name="Martinez R.J."/>
            <person name="Bruce D."/>
            <person name="Detter C."/>
            <person name="Goodwin L.A."/>
            <person name="Han J."/>
            <person name="Han C.S."/>
            <person name="Held B."/>
            <person name="Land M.L."/>
            <person name="Mikhailova N."/>
            <person name="Nolan M."/>
            <person name="Pennacchio L."/>
            <person name="Pitluck S."/>
            <person name="Tapia R."/>
            <person name="Woyke T."/>
            <person name="Sobecky P.A."/>
        </authorList>
    </citation>
    <scope>NUCLEOTIDE SEQUENCE [LARGE SCALE GENOMIC DNA]</scope>
    <source>
        <strain evidence="1 3">Y9602</strain>
    </source>
</reference>
<reference evidence="3" key="1">
    <citation type="submission" date="2011-01" db="EMBL/GenBank/DDBJ databases">
        <title>Complete sequence of chromosome of Rahnella sp. Y9602.</title>
        <authorList>
            <consortium name="US DOE Joint Genome Institute"/>
            <person name="Lucas S."/>
            <person name="Copeland A."/>
            <person name="Lapidus A."/>
            <person name="Cheng J.-F."/>
            <person name="Goodwin L."/>
            <person name="Pitluck S."/>
            <person name="Lu M."/>
            <person name="Detter J.C."/>
            <person name="Han C."/>
            <person name="Tapia R."/>
            <person name="Land M."/>
            <person name="Hauser L."/>
            <person name="Kyrpides N."/>
            <person name="Ivanova N."/>
            <person name="Ovchinnikova G."/>
            <person name="Pagani I."/>
            <person name="Sobecky P.A."/>
            <person name="Martinez R.J."/>
            <person name="Woyke T."/>
        </authorList>
    </citation>
    <scope>NUCLEOTIDE SEQUENCE [LARGE SCALE GENOMIC DNA]</scope>
    <source>
        <strain evidence="3">Y9602</strain>
    </source>
</reference>
<keyword evidence="4" id="KW-1185">Reference proteome</keyword>
<organism evidence="1 3">
    <name type="scientific">Rahnella sp. (strain Y9602)</name>
    <dbReference type="NCBI Taxonomy" id="2703885"/>
    <lineage>
        <taxon>Bacteria</taxon>
        <taxon>Pseudomonadati</taxon>
        <taxon>Pseudomonadota</taxon>
        <taxon>Gammaproteobacteria</taxon>
        <taxon>Enterobacterales</taxon>
        <taxon>Yersiniaceae</taxon>
        <taxon>Rahnella</taxon>
    </lineage>
</organism>
<evidence type="ECO:0000313" key="1">
    <source>
        <dbReference type="EMBL" id="ADW74169.1"/>
    </source>
</evidence>
<sequence>MIKLRLGGLFITLEAGEDIPYAPEFCEHYTYLLHPVDGGYEILRYDAYSGWHRRPDQLFEDGHQAFVFAYQAYEKEWNQTDGRLGGKGQRLERIM</sequence>
<dbReference type="OrthoDB" id="6504858at2"/>
<proteinExistence type="predicted"/>
<dbReference type="Proteomes" id="UP001598201">
    <property type="component" value="Unassembled WGS sequence"/>
</dbReference>
<dbReference type="HOGENOM" id="CLU_2370732_0_0_6"/>
<gene>
    <name evidence="1" type="ordered locus">Rahaq_2562</name>
    <name evidence="2" type="ORF">ACFPK4_09470</name>
</gene>
<dbReference type="EMBL" id="CP002505">
    <property type="protein sequence ID" value="ADW74169.1"/>
    <property type="molecule type" value="Genomic_DNA"/>
</dbReference>
<name>A0A0H3FBF4_RAHSY</name>
<dbReference type="eggNOG" id="ENOG50348UU">
    <property type="taxonomic scope" value="Bacteria"/>
</dbReference>
<evidence type="ECO:0000313" key="3">
    <source>
        <dbReference type="Proteomes" id="UP000007257"/>
    </source>
</evidence>